<comment type="caution">
    <text evidence="1">The sequence shown here is derived from an EMBL/GenBank/DDBJ whole genome shotgun (WGS) entry which is preliminary data.</text>
</comment>
<dbReference type="InterPro" id="IPR036866">
    <property type="entry name" value="RibonucZ/Hydroxyglut_hydro"/>
</dbReference>
<protein>
    <submittedName>
        <fullName evidence="1">L-ascorbate metabolism protein UlaG (Beta-lactamase superfamily)</fullName>
    </submittedName>
</protein>
<dbReference type="Pfam" id="PF13483">
    <property type="entry name" value="Lactamase_B_3"/>
    <property type="match status" value="1"/>
</dbReference>
<dbReference type="EMBL" id="JACGWV010000001">
    <property type="protein sequence ID" value="MBA8808007.1"/>
    <property type="molecule type" value="Genomic_DNA"/>
</dbReference>
<dbReference type="RefSeq" id="WP_182615748.1">
    <property type="nucleotide sequence ID" value="NZ_BAAATF010000006.1"/>
</dbReference>
<dbReference type="PANTHER" id="PTHR43546">
    <property type="entry name" value="UPF0173 METAL-DEPENDENT HYDROLASE MJ1163-RELATED"/>
    <property type="match status" value="1"/>
</dbReference>
<organism evidence="1 2">
    <name type="scientific">Promicromonospora sukumoe</name>
    <dbReference type="NCBI Taxonomy" id="88382"/>
    <lineage>
        <taxon>Bacteria</taxon>
        <taxon>Bacillati</taxon>
        <taxon>Actinomycetota</taxon>
        <taxon>Actinomycetes</taxon>
        <taxon>Micrococcales</taxon>
        <taxon>Promicromonosporaceae</taxon>
        <taxon>Promicromonospora</taxon>
    </lineage>
</organism>
<dbReference type="AlphaFoldDB" id="A0A7W3J818"/>
<sequence length="244" mass="24766">MQLTFHGHACVSLGLPGTSPDSASGSDAAGTLVIDPGTFSDTTTAFAGARAVLITHDHPDHVDVLALVEHLAAAPDTQVWATGPAASALREAGAPADRVHEVTPGQVLDVAGARVTVGGGEHALIHPEVPRAVNVTYLVELPGADGVGGVGGGSVFHPGDSYDVPAALPEAGLGVLLVPVSGPWMRLSEAIDFARSVPAGFVVPIHDGLLSEIGHALVGRWLDTARLGGDYKYARLTPGESLAV</sequence>
<accession>A0A7W3J818</accession>
<gene>
    <name evidence="1" type="ORF">FHX71_001949</name>
</gene>
<evidence type="ECO:0000313" key="1">
    <source>
        <dbReference type="EMBL" id="MBA8808007.1"/>
    </source>
</evidence>
<dbReference type="SUPFAM" id="SSF56281">
    <property type="entry name" value="Metallo-hydrolase/oxidoreductase"/>
    <property type="match status" value="1"/>
</dbReference>
<dbReference type="InterPro" id="IPR050114">
    <property type="entry name" value="UPF0173_UPF0282_UlaG_hydrolase"/>
</dbReference>
<dbReference type="PANTHER" id="PTHR43546:SF3">
    <property type="entry name" value="UPF0173 METAL-DEPENDENT HYDROLASE MJ1163"/>
    <property type="match status" value="1"/>
</dbReference>
<proteinExistence type="predicted"/>
<dbReference type="Gene3D" id="3.60.15.10">
    <property type="entry name" value="Ribonuclease Z/Hydroxyacylglutathione hydrolase-like"/>
    <property type="match status" value="1"/>
</dbReference>
<evidence type="ECO:0000313" key="2">
    <source>
        <dbReference type="Proteomes" id="UP000540568"/>
    </source>
</evidence>
<name>A0A7W3J818_9MICO</name>
<reference evidence="1 2" key="1">
    <citation type="submission" date="2020-07" db="EMBL/GenBank/DDBJ databases">
        <title>Sequencing the genomes of 1000 actinobacteria strains.</title>
        <authorList>
            <person name="Klenk H.-P."/>
        </authorList>
    </citation>
    <scope>NUCLEOTIDE SEQUENCE [LARGE SCALE GENOMIC DNA]</scope>
    <source>
        <strain evidence="1 2">DSM 44121</strain>
    </source>
</reference>
<dbReference type="Proteomes" id="UP000540568">
    <property type="component" value="Unassembled WGS sequence"/>
</dbReference>
<keyword evidence="2" id="KW-1185">Reference proteome</keyword>